<feature type="transmembrane region" description="Helical" evidence="1">
    <location>
        <begin position="16"/>
        <end position="37"/>
    </location>
</feature>
<evidence type="ECO:0000313" key="2">
    <source>
        <dbReference type="EMBL" id="EBQ0042204.1"/>
    </source>
</evidence>
<proteinExistence type="predicted"/>
<dbReference type="EMBL" id="AAGNOE010000003">
    <property type="protein sequence ID" value="EBQ0042204.1"/>
    <property type="molecule type" value="Genomic_DNA"/>
</dbReference>
<accession>A0A3U2TX41</accession>
<dbReference type="AlphaFoldDB" id="A0A3U2TX41"/>
<keyword evidence="1" id="KW-0472">Membrane</keyword>
<protein>
    <submittedName>
        <fullName evidence="2">Uncharacterized protein</fullName>
    </submittedName>
</protein>
<dbReference type="RefSeq" id="WP_077958390.1">
    <property type="nucleotide sequence ID" value="NZ_CP160151.1"/>
</dbReference>
<reference evidence="2" key="1">
    <citation type="submission" date="2018-07" db="EMBL/GenBank/DDBJ databases">
        <authorList>
            <consortium name="GenomeTrakr network: Whole genome sequencing for foodborne pathogen traceback"/>
        </authorList>
    </citation>
    <scope>NUCLEOTIDE SEQUENCE</scope>
    <source>
        <strain evidence="2">CFSAN031465</strain>
    </source>
</reference>
<organism evidence="2">
    <name type="scientific">Salmonella enterica I</name>
    <dbReference type="NCBI Taxonomy" id="59201"/>
    <lineage>
        <taxon>Bacteria</taxon>
        <taxon>Pseudomonadati</taxon>
        <taxon>Pseudomonadota</taxon>
        <taxon>Gammaproteobacteria</taxon>
        <taxon>Enterobacterales</taxon>
        <taxon>Enterobacteriaceae</taxon>
        <taxon>Salmonella</taxon>
    </lineage>
</organism>
<keyword evidence="1" id="KW-0812">Transmembrane</keyword>
<sequence length="80" mass="9459">MRFRVHRRFPVDGKPFLQFAVRVMAGADTIVAIRYLMMKVMLALKYKAPDNYYQALCRQKTIKHQFLVLQELLENMATHS</sequence>
<gene>
    <name evidence="2" type="ORF">AXN36_04705</name>
</gene>
<name>A0A3U2TX41_SALET</name>
<comment type="caution">
    <text evidence="2">The sequence shown here is derived from an EMBL/GenBank/DDBJ whole genome shotgun (WGS) entry which is preliminary data.</text>
</comment>
<evidence type="ECO:0000256" key="1">
    <source>
        <dbReference type="SAM" id="Phobius"/>
    </source>
</evidence>
<keyword evidence="1" id="KW-1133">Transmembrane helix</keyword>